<reference evidence="13 14" key="1">
    <citation type="submission" date="2018-12" db="EMBL/GenBank/DDBJ databases">
        <title>The whole draft genome of Aquabacterium sp. SJQ9.</title>
        <authorList>
            <person name="Sun L."/>
            <person name="Gao X."/>
            <person name="Chen W."/>
            <person name="Huang K."/>
        </authorList>
    </citation>
    <scope>NUCLEOTIDE SEQUENCE [LARGE SCALE GENOMIC DNA]</scope>
    <source>
        <strain evidence="13 14">SJQ9</strain>
    </source>
</reference>
<dbReference type="FunFam" id="3.30.565.10:FF:000010">
    <property type="entry name" value="Sensor histidine kinase RcsC"/>
    <property type="match status" value="1"/>
</dbReference>
<keyword evidence="10" id="KW-1133">Transmembrane helix</keyword>
<dbReference type="GO" id="GO:0000155">
    <property type="term" value="F:phosphorelay sensor kinase activity"/>
    <property type="evidence" value="ECO:0007669"/>
    <property type="project" value="InterPro"/>
</dbReference>
<feature type="transmembrane region" description="Helical" evidence="10">
    <location>
        <begin position="28"/>
        <end position="47"/>
    </location>
</feature>
<dbReference type="Pfam" id="PF00072">
    <property type="entry name" value="Response_reg"/>
    <property type="match status" value="1"/>
</dbReference>
<dbReference type="SUPFAM" id="SSF52172">
    <property type="entry name" value="CheY-like"/>
    <property type="match status" value="1"/>
</dbReference>
<keyword evidence="6" id="KW-0843">Virulence</keyword>
<dbReference type="EMBL" id="RSED01000009">
    <property type="protein sequence ID" value="RRS03830.1"/>
    <property type="molecule type" value="Genomic_DNA"/>
</dbReference>
<comment type="caution">
    <text evidence="13">The sequence shown here is derived from an EMBL/GenBank/DDBJ whole genome shotgun (WGS) entry which is preliminary data.</text>
</comment>
<evidence type="ECO:0000313" key="14">
    <source>
        <dbReference type="Proteomes" id="UP000269265"/>
    </source>
</evidence>
<feature type="transmembrane region" description="Helical" evidence="10">
    <location>
        <begin position="53"/>
        <end position="70"/>
    </location>
</feature>
<dbReference type="InterPro" id="IPR036890">
    <property type="entry name" value="HATPase_C_sf"/>
</dbReference>
<dbReference type="AlphaFoldDB" id="A0A426VAR4"/>
<dbReference type="PROSITE" id="PS50110">
    <property type="entry name" value="RESPONSE_REGULATORY"/>
    <property type="match status" value="1"/>
</dbReference>
<evidence type="ECO:0000256" key="4">
    <source>
        <dbReference type="ARBA" id="ARBA00022729"/>
    </source>
</evidence>
<dbReference type="CDD" id="cd16922">
    <property type="entry name" value="HATPase_EvgS-ArcB-TorS-like"/>
    <property type="match status" value="1"/>
</dbReference>
<dbReference type="PANTHER" id="PTHR45339:SF1">
    <property type="entry name" value="HYBRID SIGNAL TRANSDUCTION HISTIDINE KINASE J"/>
    <property type="match status" value="1"/>
</dbReference>
<dbReference type="PRINTS" id="PR00344">
    <property type="entry name" value="BCTRLSENSOR"/>
</dbReference>
<dbReference type="EC" id="2.7.13.3" evidence="2"/>
<dbReference type="InterPro" id="IPR001789">
    <property type="entry name" value="Sig_transdc_resp-reg_receiver"/>
</dbReference>
<dbReference type="Gene3D" id="1.10.287.130">
    <property type="match status" value="1"/>
</dbReference>
<dbReference type="SMART" id="SM00388">
    <property type="entry name" value="HisKA"/>
    <property type="match status" value="1"/>
</dbReference>
<dbReference type="Gene3D" id="3.40.50.2300">
    <property type="match status" value="1"/>
</dbReference>
<evidence type="ECO:0000256" key="5">
    <source>
        <dbReference type="ARBA" id="ARBA00023012"/>
    </source>
</evidence>
<keyword evidence="5" id="KW-0902">Two-component regulatory system</keyword>
<evidence type="ECO:0000256" key="8">
    <source>
        <dbReference type="ARBA" id="ARBA00070152"/>
    </source>
</evidence>
<name>A0A426VAR4_9BURK</name>
<dbReference type="CDD" id="cd17546">
    <property type="entry name" value="REC_hyHK_CKI1_RcsC-like"/>
    <property type="match status" value="1"/>
</dbReference>
<accession>A0A426VAR4</accession>
<dbReference type="InterPro" id="IPR003661">
    <property type="entry name" value="HisK_dim/P_dom"/>
</dbReference>
<dbReference type="InterPro" id="IPR004358">
    <property type="entry name" value="Sig_transdc_His_kin-like_C"/>
</dbReference>
<dbReference type="InterPro" id="IPR003594">
    <property type="entry name" value="HATPase_dom"/>
</dbReference>
<feature type="modified residue" description="4-aspartylphosphate" evidence="9">
    <location>
        <position position="523"/>
    </location>
</feature>
<feature type="domain" description="Response regulatory" evidence="12">
    <location>
        <begin position="474"/>
        <end position="593"/>
    </location>
</feature>
<dbReference type="PANTHER" id="PTHR45339">
    <property type="entry name" value="HYBRID SIGNAL TRANSDUCTION HISTIDINE KINASE J"/>
    <property type="match status" value="1"/>
</dbReference>
<dbReference type="Pfam" id="PF02518">
    <property type="entry name" value="HATPase_c"/>
    <property type="match status" value="1"/>
</dbReference>
<organism evidence="13 14">
    <name type="scientific">Aquabacterium soli</name>
    <dbReference type="NCBI Taxonomy" id="2493092"/>
    <lineage>
        <taxon>Bacteria</taxon>
        <taxon>Pseudomonadati</taxon>
        <taxon>Pseudomonadota</taxon>
        <taxon>Betaproteobacteria</taxon>
        <taxon>Burkholderiales</taxon>
        <taxon>Aquabacterium</taxon>
    </lineage>
</organism>
<evidence type="ECO:0000256" key="9">
    <source>
        <dbReference type="PROSITE-ProRule" id="PRU00169"/>
    </source>
</evidence>
<sequence length="601" mass="66446">MLSLQEQAGLEDQVRTARLRMLLDHVEVALLAAGVFAAIVAWLINHMVPEARLWPWLVLKLACLVPRLVHTKWLLRRAGQPGMDLAQARRWMLAFIALDSLAWGAVGWWLTPLHHLDLAVVTISSLMGLAAIGAFMNSVDVRAVACFVLPMLLPNVVFVLWRQDSLGLFGAASMLGFMAVMMLEAVRSQRRITELLRLRFMHEHVAGERARALEQARHHSDARSRFLATVSHEMRTPLHGILGLARVLQQDKPRADQRQRLTLMERSGEHLLTVINDILDFSKIEAGRMNIEARPFDLNEVLDEVAGVFQVLAQRKQVSLRQLRHWQGNCPVVGDAARVRQVLNNLLGNAVKFTDHGSIQLIARRHPDGLVELQVRDTGMGIAEADRARIFDAFTQTHTPMDRQHGGTGLGLSIARQLCRAMDGDLVCDSAVGVGSIFKATMRLAEVPAGDVQAGEPFPDHAEHPADGALAGLRVLLAEDNPVNILVAEAVLGHLGCEVHTVTDGQQAVAWLEQQRCDVVLMDCAMPVMNGLEASRVIRQREQDTGRPRAAIVALTANSMLDERAQCLDAGMDEHLAKPFGPDDIRLVLERVLLQRAVNTP</sequence>
<evidence type="ECO:0000313" key="13">
    <source>
        <dbReference type="EMBL" id="RRS03830.1"/>
    </source>
</evidence>
<dbReference type="Proteomes" id="UP000269265">
    <property type="component" value="Unassembled WGS sequence"/>
</dbReference>
<keyword evidence="10" id="KW-0812">Transmembrane</keyword>
<dbReference type="PROSITE" id="PS50109">
    <property type="entry name" value="HIS_KIN"/>
    <property type="match status" value="1"/>
</dbReference>
<dbReference type="InterPro" id="IPR005467">
    <property type="entry name" value="His_kinase_dom"/>
</dbReference>
<feature type="transmembrane region" description="Helical" evidence="10">
    <location>
        <begin position="143"/>
        <end position="161"/>
    </location>
</feature>
<keyword evidence="3 9" id="KW-0597">Phosphoprotein</keyword>
<dbReference type="CDD" id="cd00082">
    <property type="entry name" value="HisKA"/>
    <property type="match status" value="1"/>
</dbReference>
<keyword evidence="10" id="KW-0472">Membrane</keyword>
<dbReference type="SMART" id="SM00387">
    <property type="entry name" value="HATPase_c"/>
    <property type="match status" value="1"/>
</dbReference>
<dbReference type="InterPro" id="IPR036097">
    <property type="entry name" value="HisK_dim/P_sf"/>
</dbReference>
<evidence type="ECO:0000256" key="1">
    <source>
        <dbReference type="ARBA" id="ARBA00000085"/>
    </source>
</evidence>
<dbReference type="SUPFAM" id="SSF55874">
    <property type="entry name" value="ATPase domain of HSP90 chaperone/DNA topoisomerase II/histidine kinase"/>
    <property type="match status" value="1"/>
</dbReference>
<keyword evidence="4" id="KW-0732">Signal</keyword>
<comment type="catalytic activity">
    <reaction evidence="1">
        <text>ATP + protein L-histidine = ADP + protein N-phospho-L-histidine.</text>
        <dbReference type="EC" id="2.7.13.3"/>
    </reaction>
</comment>
<evidence type="ECO:0000256" key="6">
    <source>
        <dbReference type="ARBA" id="ARBA00023026"/>
    </source>
</evidence>
<feature type="transmembrane region" description="Helical" evidence="10">
    <location>
        <begin position="91"/>
        <end position="110"/>
    </location>
</feature>
<evidence type="ECO:0000259" key="12">
    <source>
        <dbReference type="PROSITE" id="PS50110"/>
    </source>
</evidence>
<evidence type="ECO:0000256" key="7">
    <source>
        <dbReference type="ARBA" id="ARBA00058004"/>
    </source>
</evidence>
<feature type="transmembrane region" description="Helical" evidence="10">
    <location>
        <begin position="116"/>
        <end position="136"/>
    </location>
</feature>
<dbReference type="OrthoDB" id="8577169at2"/>
<evidence type="ECO:0000256" key="3">
    <source>
        <dbReference type="ARBA" id="ARBA00022553"/>
    </source>
</evidence>
<dbReference type="Pfam" id="PF00512">
    <property type="entry name" value="HisKA"/>
    <property type="match status" value="1"/>
</dbReference>
<dbReference type="InterPro" id="IPR011006">
    <property type="entry name" value="CheY-like_superfamily"/>
</dbReference>
<proteinExistence type="predicted"/>
<dbReference type="SUPFAM" id="SSF47384">
    <property type="entry name" value="Homodimeric domain of signal transducing histidine kinase"/>
    <property type="match status" value="1"/>
</dbReference>
<protein>
    <recommendedName>
        <fullName evidence="8">Virulence sensor protein BvgS</fullName>
        <ecNumber evidence="2">2.7.13.3</ecNumber>
    </recommendedName>
</protein>
<feature type="domain" description="Histidine kinase" evidence="11">
    <location>
        <begin position="229"/>
        <end position="446"/>
    </location>
</feature>
<dbReference type="RefSeq" id="WP_125243670.1">
    <property type="nucleotide sequence ID" value="NZ_RSED01000009.1"/>
</dbReference>
<gene>
    <name evidence="13" type="ORF">EIP75_12780</name>
</gene>
<dbReference type="Gene3D" id="3.30.565.10">
    <property type="entry name" value="Histidine kinase-like ATPase, C-terminal domain"/>
    <property type="match status" value="1"/>
</dbReference>
<evidence type="ECO:0000259" key="11">
    <source>
        <dbReference type="PROSITE" id="PS50109"/>
    </source>
</evidence>
<evidence type="ECO:0000256" key="2">
    <source>
        <dbReference type="ARBA" id="ARBA00012438"/>
    </source>
</evidence>
<dbReference type="SMART" id="SM00448">
    <property type="entry name" value="REC"/>
    <property type="match status" value="1"/>
</dbReference>
<comment type="function">
    <text evidence="7">Member of the two-component regulatory system BvgS/BvgA. Phosphorylates BvgA via a four-step phosphorelay in response to environmental signals.</text>
</comment>
<keyword evidence="14" id="KW-1185">Reference proteome</keyword>
<evidence type="ECO:0000256" key="10">
    <source>
        <dbReference type="SAM" id="Phobius"/>
    </source>
</evidence>